<sequence>MVKTAAAPKNFESAVAELETIVRDMEAGSLALEQALERYQRGTELLRYCQQTLSAAEARVRVLEGDKPVAFGAEAQ</sequence>
<dbReference type="PIRSF" id="PIRSF006488">
    <property type="entry name" value="Exonuc_VII_S"/>
    <property type="match status" value="1"/>
</dbReference>
<comment type="caution">
    <text evidence="7">The sequence shown here is derived from an EMBL/GenBank/DDBJ whole genome shotgun (WGS) entry which is preliminary data.</text>
</comment>
<dbReference type="GO" id="GO:0006308">
    <property type="term" value="P:DNA catabolic process"/>
    <property type="evidence" value="ECO:0007669"/>
    <property type="project" value="UniProtKB-UniRule"/>
</dbReference>
<evidence type="ECO:0000256" key="2">
    <source>
        <dbReference type="ARBA" id="ARBA00022490"/>
    </source>
</evidence>
<dbReference type="PANTHER" id="PTHR34137">
    <property type="entry name" value="EXODEOXYRIBONUCLEASE 7 SMALL SUBUNIT"/>
    <property type="match status" value="1"/>
</dbReference>
<dbReference type="NCBIfam" id="NF002140">
    <property type="entry name" value="PRK00977.1-4"/>
    <property type="match status" value="1"/>
</dbReference>
<keyword evidence="2 6" id="KW-0963">Cytoplasm</keyword>
<comment type="subunit">
    <text evidence="6">Heterooligomer composed of large and small subunits.</text>
</comment>
<dbReference type="EMBL" id="PZKC01000008">
    <property type="protein sequence ID" value="PTD96026.1"/>
    <property type="molecule type" value="Genomic_DNA"/>
</dbReference>
<reference evidence="7 8" key="2">
    <citation type="submission" date="2018-04" db="EMBL/GenBank/DDBJ databases">
        <title>Thauera lacus sp. nov., isolated from an saline lake in Inner Mongolia, China.</title>
        <authorList>
            <person name="Liang Q.-Y."/>
        </authorList>
    </citation>
    <scope>NUCLEOTIDE SEQUENCE [LARGE SCALE GENOMIC DNA]</scope>
    <source>
        <strain evidence="7 8">D20</strain>
    </source>
</reference>
<reference evidence="7 8" key="1">
    <citation type="submission" date="2018-03" db="EMBL/GenBank/DDBJ databases">
        <authorList>
            <person name="Keele B.F."/>
        </authorList>
    </citation>
    <scope>NUCLEOTIDE SEQUENCE [LARGE SCALE GENOMIC DNA]</scope>
    <source>
        <strain evidence="7 8">D20</strain>
    </source>
</reference>
<evidence type="ECO:0000256" key="4">
    <source>
        <dbReference type="ARBA" id="ARBA00022801"/>
    </source>
</evidence>
<dbReference type="GO" id="GO:0005829">
    <property type="term" value="C:cytosol"/>
    <property type="evidence" value="ECO:0007669"/>
    <property type="project" value="TreeGrafter"/>
</dbReference>
<protein>
    <recommendedName>
        <fullName evidence="6">Exodeoxyribonuclease 7 small subunit</fullName>
        <ecNumber evidence="6">3.1.11.6</ecNumber>
    </recommendedName>
    <alternativeName>
        <fullName evidence="6">Exodeoxyribonuclease VII small subunit</fullName>
        <shortName evidence="6">Exonuclease VII small subunit</shortName>
    </alternativeName>
</protein>
<dbReference type="PANTHER" id="PTHR34137:SF1">
    <property type="entry name" value="EXODEOXYRIBONUCLEASE 7 SMALL SUBUNIT"/>
    <property type="match status" value="1"/>
</dbReference>
<keyword evidence="5 6" id="KW-0269">Exonuclease</keyword>
<dbReference type="InterPro" id="IPR037004">
    <property type="entry name" value="Exonuc_VII_ssu_sf"/>
</dbReference>
<dbReference type="InterPro" id="IPR003761">
    <property type="entry name" value="Exonuc_VII_S"/>
</dbReference>
<comment type="catalytic activity">
    <reaction evidence="6">
        <text>Exonucleolytic cleavage in either 5'- to 3'- or 3'- to 5'-direction to yield nucleoside 5'-phosphates.</text>
        <dbReference type="EC" id="3.1.11.6"/>
    </reaction>
</comment>
<gene>
    <name evidence="6" type="primary">xseB</name>
    <name evidence="7" type="ORF">C8261_10590</name>
</gene>
<evidence type="ECO:0000256" key="5">
    <source>
        <dbReference type="ARBA" id="ARBA00022839"/>
    </source>
</evidence>
<dbReference type="EC" id="3.1.11.6" evidence="6"/>
<evidence type="ECO:0000313" key="8">
    <source>
        <dbReference type="Proteomes" id="UP000241193"/>
    </source>
</evidence>
<dbReference type="Gene3D" id="1.10.287.1040">
    <property type="entry name" value="Exonuclease VII, small subunit"/>
    <property type="match status" value="1"/>
</dbReference>
<keyword evidence="8" id="KW-1185">Reference proteome</keyword>
<evidence type="ECO:0000256" key="6">
    <source>
        <dbReference type="HAMAP-Rule" id="MF_00337"/>
    </source>
</evidence>
<comment type="subcellular location">
    <subcellularLocation>
        <location evidence="6">Cytoplasm</location>
    </subcellularLocation>
</comment>
<organism evidence="7 8">
    <name type="scientific">Pseudothauera lacus</name>
    <dbReference type="NCBI Taxonomy" id="2136175"/>
    <lineage>
        <taxon>Bacteria</taxon>
        <taxon>Pseudomonadati</taxon>
        <taxon>Pseudomonadota</taxon>
        <taxon>Betaproteobacteria</taxon>
        <taxon>Rhodocyclales</taxon>
        <taxon>Zoogloeaceae</taxon>
        <taxon>Pseudothauera</taxon>
    </lineage>
</organism>
<dbReference type="Proteomes" id="UP000241193">
    <property type="component" value="Unassembled WGS sequence"/>
</dbReference>
<comment type="function">
    <text evidence="6">Bidirectionally degrades single-stranded DNA into large acid-insoluble oligonucleotides, which are then degraded further into small acid-soluble oligonucleotides.</text>
</comment>
<keyword evidence="4 6" id="KW-0378">Hydrolase</keyword>
<evidence type="ECO:0000256" key="3">
    <source>
        <dbReference type="ARBA" id="ARBA00022722"/>
    </source>
</evidence>
<accession>A0A2T4IE65</accession>
<dbReference type="AlphaFoldDB" id="A0A2T4IE65"/>
<name>A0A2T4IE65_9RHOO</name>
<dbReference type="SUPFAM" id="SSF116842">
    <property type="entry name" value="XseB-like"/>
    <property type="match status" value="1"/>
</dbReference>
<dbReference type="Pfam" id="PF02609">
    <property type="entry name" value="Exonuc_VII_S"/>
    <property type="match status" value="1"/>
</dbReference>
<proteinExistence type="inferred from homology"/>
<dbReference type="RefSeq" id="WP_107493686.1">
    <property type="nucleotide sequence ID" value="NZ_PZKC01000008.1"/>
</dbReference>
<dbReference type="OrthoDB" id="287668at2"/>
<comment type="similarity">
    <text evidence="1 6">Belongs to the XseB family.</text>
</comment>
<dbReference type="GO" id="GO:0008855">
    <property type="term" value="F:exodeoxyribonuclease VII activity"/>
    <property type="evidence" value="ECO:0007669"/>
    <property type="project" value="UniProtKB-UniRule"/>
</dbReference>
<evidence type="ECO:0000313" key="7">
    <source>
        <dbReference type="EMBL" id="PTD96026.1"/>
    </source>
</evidence>
<dbReference type="GO" id="GO:0009318">
    <property type="term" value="C:exodeoxyribonuclease VII complex"/>
    <property type="evidence" value="ECO:0007669"/>
    <property type="project" value="UniProtKB-UniRule"/>
</dbReference>
<evidence type="ECO:0000256" key="1">
    <source>
        <dbReference type="ARBA" id="ARBA00009998"/>
    </source>
</evidence>
<dbReference type="NCBIfam" id="NF002141">
    <property type="entry name" value="PRK00977.1-5"/>
    <property type="match status" value="1"/>
</dbReference>
<keyword evidence="3 6" id="KW-0540">Nuclease</keyword>
<dbReference type="NCBIfam" id="TIGR01280">
    <property type="entry name" value="xseB"/>
    <property type="match status" value="1"/>
</dbReference>
<dbReference type="HAMAP" id="MF_00337">
    <property type="entry name" value="Exonuc_7_S"/>
    <property type="match status" value="1"/>
</dbReference>